<comment type="caution">
    <text evidence="1">The sequence shown here is derived from an EMBL/GenBank/DDBJ whole genome shotgun (WGS) entry which is preliminary data.</text>
</comment>
<dbReference type="AlphaFoldDB" id="A0A4Y2M197"/>
<reference evidence="1 2" key="1">
    <citation type="journal article" date="2019" name="Sci. Rep.">
        <title>Orb-weaving spider Araneus ventricosus genome elucidates the spidroin gene catalogue.</title>
        <authorList>
            <person name="Kono N."/>
            <person name="Nakamura H."/>
            <person name="Ohtoshi R."/>
            <person name="Moran D.A.P."/>
            <person name="Shinohara A."/>
            <person name="Yoshida Y."/>
            <person name="Fujiwara M."/>
            <person name="Mori M."/>
            <person name="Tomita M."/>
            <person name="Arakawa K."/>
        </authorList>
    </citation>
    <scope>NUCLEOTIDE SEQUENCE [LARGE SCALE GENOMIC DNA]</scope>
</reference>
<dbReference type="Proteomes" id="UP000499080">
    <property type="component" value="Unassembled WGS sequence"/>
</dbReference>
<name>A0A4Y2M197_ARAVE</name>
<dbReference type="InterPro" id="IPR036397">
    <property type="entry name" value="RNaseH_sf"/>
</dbReference>
<dbReference type="GO" id="GO:0003676">
    <property type="term" value="F:nucleic acid binding"/>
    <property type="evidence" value="ECO:0007669"/>
    <property type="project" value="InterPro"/>
</dbReference>
<accession>A0A4Y2M197</accession>
<dbReference type="Gene3D" id="3.30.420.10">
    <property type="entry name" value="Ribonuclease H-like superfamily/Ribonuclease H"/>
    <property type="match status" value="1"/>
</dbReference>
<keyword evidence="2" id="KW-1185">Reference proteome</keyword>
<organism evidence="1 2">
    <name type="scientific">Araneus ventricosus</name>
    <name type="common">Orbweaver spider</name>
    <name type="synonym">Epeira ventricosa</name>
    <dbReference type="NCBI Taxonomy" id="182803"/>
    <lineage>
        <taxon>Eukaryota</taxon>
        <taxon>Metazoa</taxon>
        <taxon>Ecdysozoa</taxon>
        <taxon>Arthropoda</taxon>
        <taxon>Chelicerata</taxon>
        <taxon>Arachnida</taxon>
        <taxon>Araneae</taxon>
        <taxon>Araneomorphae</taxon>
        <taxon>Entelegynae</taxon>
        <taxon>Araneoidea</taxon>
        <taxon>Araneidae</taxon>
        <taxon>Araneus</taxon>
    </lineage>
</organism>
<proteinExistence type="predicted"/>
<gene>
    <name evidence="1" type="ORF">AVEN_113904_1</name>
</gene>
<evidence type="ECO:0008006" key="3">
    <source>
        <dbReference type="Google" id="ProtNLM"/>
    </source>
</evidence>
<dbReference type="OrthoDB" id="5292349at2759"/>
<evidence type="ECO:0000313" key="1">
    <source>
        <dbReference type="EMBL" id="GBN20751.1"/>
    </source>
</evidence>
<sequence>MVWREPGTRYRAPKTPLQRWRVTCLVRDSNERPNLHLRVPGDSVIAVRYRYEILHLVLPFIAAMGTDAIFMDDNTRPQKARLVQSYLESETIPQMVWPAKSPDLNP</sequence>
<protein>
    <recommendedName>
        <fullName evidence="3">Tc1-like transposase DDE domain-containing protein</fullName>
    </recommendedName>
</protein>
<dbReference type="EMBL" id="BGPR01006655">
    <property type="protein sequence ID" value="GBN20751.1"/>
    <property type="molecule type" value="Genomic_DNA"/>
</dbReference>
<evidence type="ECO:0000313" key="2">
    <source>
        <dbReference type="Proteomes" id="UP000499080"/>
    </source>
</evidence>